<comment type="caution">
    <text evidence="2">The sequence shown here is derived from an EMBL/GenBank/DDBJ whole genome shotgun (WGS) entry which is preliminary data.</text>
</comment>
<proteinExistence type="predicted"/>
<feature type="region of interest" description="Disordered" evidence="1">
    <location>
        <begin position="56"/>
        <end position="138"/>
    </location>
</feature>
<evidence type="ECO:0000313" key="2">
    <source>
        <dbReference type="EMBL" id="KAK3854021.1"/>
    </source>
</evidence>
<dbReference type="Proteomes" id="UP001286313">
    <property type="component" value="Unassembled WGS sequence"/>
</dbReference>
<keyword evidence="3" id="KW-1185">Reference proteome</keyword>
<feature type="compositionally biased region" description="Low complexity" evidence="1">
    <location>
        <begin position="56"/>
        <end position="104"/>
    </location>
</feature>
<gene>
    <name evidence="2" type="ORF">Pcinc_039470</name>
</gene>
<dbReference type="AlphaFoldDB" id="A0AAE1ELV1"/>
<reference evidence="2" key="1">
    <citation type="submission" date="2023-10" db="EMBL/GenBank/DDBJ databases">
        <title>Genome assemblies of two species of porcelain crab, Petrolisthes cinctipes and Petrolisthes manimaculis (Anomura: Porcellanidae).</title>
        <authorList>
            <person name="Angst P."/>
        </authorList>
    </citation>
    <scope>NUCLEOTIDE SEQUENCE</scope>
    <source>
        <strain evidence="2">PB745_01</strain>
        <tissue evidence="2">Gill</tissue>
    </source>
</reference>
<sequence>MTGKPKIDGTTHYSECRLSKDVLTIDYHADFECFVEASIYESLTQNMTPLSTMTANTATTTKTLTTTDTTTPPTTTKPEPTTTAETATTTKTLTTTTTTPTPTTTTPPPPTRTTTTPTPTHHTPPTTTPITTTTPPPTTTNMTTASNGNTMSSNVILLTNLGYSGIYIIGFSDSMAPESYMSNYFFNTLYYDYYGNYYNDYDVSTVVQSVVTSDGEECAGQNEVMVGVDYEPPANGDKSDQRVLCAALQSPVSLNATCQKVLRVRNPFITWIPLPGTIGWLVPPITSLLKSTGCSIHPSQSLPMNTRLLTVV</sequence>
<accession>A0AAE1ELV1</accession>
<name>A0AAE1ELV1_PETCI</name>
<feature type="compositionally biased region" description="Low complexity" evidence="1">
    <location>
        <begin position="112"/>
        <end position="138"/>
    </location>
</feature>
<evidence type="ECO:0000313" key="3">
    <source>
        <dbReference type="Proteomes" id="UP001286313"/>
    </source>
</evidence>
<evidence type="ECO:0000256" key="1">
    <source>
        <dbReference type="SAM" id="MobiDB-lite"/>
    </source>
</evidence>
<organism evidence="2 3">
    <name type="scientific">Petrolisthes cinctipes</name>
    <name type="common">Flat porcelain crab</name>
    <dbReference type="NCBI Taxonomy" id="88211"/>
    <lineage>
        <taxon>Eukaryota</taxon>
        <taxon>Metazoa</taxon>
        <taxon>Ecdysozoa</taxon>
        <taxon>Arthropoda</taxon>
        <taxon>Crustacea</taxon>
        <taxon>Multicrustacea</taxon>
        <taxon>Malacostraca</taxon>
        <taxon>Eumalacostraca</taxon>
        <taxon>Eucarida</taxon>
        <taxon>Decapoda</taxon>
        <taxon>Pleocyemata</taxon>
        <taxon>Anomura</taxon>
        <taxon>Galatheoidea</taxon>
        <taxon>Porcellanidae</taxon>
        <taxon>Petrolisthes</taxon>
    </lineage>
</organism>
<dbReference type="EMBL" id="JAWQEG010006735">
    <property type="protein sequence ID" value="KAK3854021.1"/>
    <property type="molecule type" value="Genomic_DNA"/>
</dbReference>
<protein>
    <submittedName>
        <fullName evidence="2">Uncharacterized protein</fullName>
    </submittedName>
</protein>